<gene>
    <name evidence="2" type="ORF">RMCT_4216</name>
</gene>
<dbReference type="GO" id="GO:0046677">
    <property type="term" value="P:response to antibiotic"/>
    <property type="evidence" value="ECO:0007669"/>
    <property type="project" value="InterPro"/>
</dbReference>
<comment type="caution">
    <text evidence="2">The sequence shown here is derived from an EMBL/GenBank/DDBJ whole genome shotgun (WGS) entry which is preliminary data.</text>
</comment>
<sequence length="304" mass="32210">MRRRSSTTSPRGSSRKGACFAVLVLTAPLLTGCEPKVYGTPPVPPEAPALTVTDPRDGRTPLSEFPGDLAERVRRATDSAARAGATISMHLLDRRTGQTISNGDASTIAIASVVKVFIADDLLQREKNPSPADLKMIEDMLRASDDGAAEILWGRGGGSAIVERVADRYGLPHTGPPGNGRWWNTVSTTADLVRYYDLLLSGAGGLPADRADIILSNMAAATPTGLDGYPQRFGIPDGLPHEPVAVKQGWMCCIGSQWLHVSSGAIGADQRFVMAISSMQAADDATARDTVTEAVRTMFPAGRI</sequence>
<dbReference type="SUPFAM" id="SSF56601">
    <property type="entry name" value="beta-lactamase/transpeptidase-like"/>
    <property type="match status" value="1"/>
</dbReference>
<dbReference type="RefSeq" id="WP_234785061.1">
    <property type="nucleotide sequence ID" value="NZ_BCTB01000052.1"/>
</dbReference>
<accession>A0A100XIM2</accession>
<dbReference type="STRING" id="1797.RMCT_4216"/>
<evidence type="ECO:0000313" key="3">
    <source>
        <dbReference type="Proteomes" id="UP000069654"/>
    </source>
</evidence>
<organism evidence="2 3">
    <name type="scientific">Mycolicibacterium thermoresistibile</name>
    <name type="common">Mycobacterium thermoresistibile</name>
    <dbReference type="NCBI Taxonomy" id="1797"/>
    <lineage>
        <taxon>Bacteria</taxon>
        <taxon>Bacillati</taxon>
        <taxon>Actinomycetota</taxon>
        <taxon>Actinomycetes</taxon>
        <taxon>Mycobacteriales</taxon>
        <taxon>Mycobacteriaceae</taxon>
        <taxon>Mycolicibacterium</taxon>
    </lineage>
</organism>
<name>A0A100XIM2_MYCTH</name>
<dbReference type="GO" id="GO:0008800">
    <property type="term" value="F:beta-lactamase activity"/>
    <property type="evidence" value="ECO:0007669"/>
    <property type="project" value="InterPro"/>
</dbReference>
<dbReference type="Proteomes" id="UP000069654">
    <property type="component" value="Unassembled WGS sequence"/>
</dbReference>
<proteinExistence type="predicted"/>
<protein>
    <submittedName>
        <fullName evidence="2">Lipoprotein lppW</fullName>
    </submittedName>
</protein>
<reference evidence="3" key="2">
    <citation type="submission" date="2016-02" db="EMBL/GenBank/DDBJ databases">
        <title>Draft genome sequence of five rapidly growing Mycobacterium species.</title>
        <authorList>
            <person name="Katahira K."/>
            <person name="Gotou Y."/>
            <person name="Iida K."/>
            <person name="Ogura Y."/>
            <person name="Hayashi T."/>
        </authorList>
    </citation>
    <scope>NUCLEOTIDE SEQUENCE [LARGE SCALE GENOMIC DNA]</scope>
    <source>
        <strain evidence="3">JCM6362</strain>
    </source>
</reference>
<dbReference type="AlphaFoldDB" id="A0A100XIM2"/>
<dbReference type="InterPro" id="IPR012338">
    <property type="entry name" value="Beta-lactam/transpept-like"/>
</dbReference>
<dbReference type="PANTHER" id="PTHR35333">
    <property type="entry name" value="BETA-LACTAMASE"/>
    <property type="match status" value="1"/>
</dbReference>
<dbReference type="EMBL" id="BCTB01000052">
    <property type="protein sequence ID" value="GAT17247.1"/>
    <property type="molecule type" value="Genomic_DNA"/>
</dbReference>
<evidence type="ECO:0000313" key="2">
    <source>
        <dbReference type="EMBL" id="GAT17247.1"/>
    </source>
</evidence>
<dbReference type="Gene3D" id="3.40.710.10">
    <property type="entry name" value="DD-peptidase/beta-lactamase superfamily"/>
    <property type="match status" value="1"/>
</dbReference>
<reference evidence="2 3" key="1">
    <citation type="journal article" date="2016" name="Genome Announc.">
        <title>Draft Genome Sequences of Five Rapidly Growing Mycobacterium Species, M. thermoresistibile, M. fortuitum subsp. acetamidolyticum, M. canariasense, M. brisbanense, and M. novocastrense.</title>
        <authorList>
            <person name="Katahira K."/>
            <person name="Ogura Y."/>
            <person name="Gotoh Y."/>
            <person name="Hayashi T."/>
        </authorList>
    </citation>
    <scope>NUCLEOTIDE SEQUENCE [LARGE SCALE GENOMIC DNA]</scope>
    <source>
        <strain evidence="2 3">JCM6362</strain>
    </source>
</reference>
<dbReference type="PANTHER" id="PTHR35333:SF3">
    <property type="entry name" value="BETA-LACTAMASE-TYPE TRANSPEPTIDASE FOLD CONTAINING PROTEIN"/>
    <property type="match status" value="1"/>
</dbReference>
<dbReference type="GO" id="GO:0030655">
    <property type="term" value="P:beta-lactam antibiotic catabolic process"/>
    <property type="evidence" value="ECO:0007669"/>
    <property type="project" value="InterPro"/>
</dbReference>
<dbReference type="InterPro" id="IPR000871">
    <property type="entry name" value="Beta-lactam_class-A"/>
</dbReference>
<keyword evidence="2" id="KW-0449">Lipoprotein</keyword>
<feature type="region of interest" description="Disordered" evidence="1">
    <location>
        <begin position="41"/>
        <end position="65"/>
    </location>
</feature>
<dbReference type="PROSITE" id="PS51257">
    <property type="entry name" value="PROKAR_LIPOPROTEIN"/>
    <property type="match status" value="1"/>
</dbReference>
<evidence type="ECO:0000256" key="1">
    <source>
        <dbReference type="SAM" id="MobiDB-lite"/>
    </source>
</evidence>